<proteinExistence type="predicted"/>
<sequence length="252" mass="27685">MTGMRAILTPSIETPSGKRSWQTCDDGLRRHTVLLVSKCLAAIDRMRGLSLQLQGLLPSSRVGCPLNSHFKRVLPSAFRILRAGRGEARGVHKLAQVADCAGDSRIVIKTSKKRFSMVPLNTAGDASATPSLHRRVFLLDHVHTTITMSLVSNTLFTRQRAKNSHLAKITRARSEEPLARRSALESNTITGDQYARRPPAAGGSGRLYELPLPTKSPRLYVLRSQRTRSGSGSFFETIQPVTWSGVGSKNQM</sequence>
<comment type="caution">
    <text evidence="2">The sequence shown here is derived from an EMBL/GenBank/DDBJ whole genome shotgun (WGS) entry which is preliminary data.</text>
</comment>
<evidence type="ECO:0000313" key="2">
    <source>
        <dbReference type="EMBL" id="GBP23783.1"/>
    </source>
</evidence>
<organism evidence="2 3">
    <name type="scientific">Eumeta variegata</name>
    <name type="common">Bagworm moth</name>
    <name type="synonym">Eumeta japonica</name>
    <dbReference type="NCBI Taxonomy" id="151549"/>
    <lineage>
        <taxon>Eukaryota</taxon>
        <taxon>Metazoa</taxon>
        <taxon>Ecdysozoa</taxon>
        <taxon>Arthropoda</taxon>
        <taxon>Hexapoda</taxon>
        <taxon>Insecta</taxon>
        <taxon>Pterygota</taxon>
        <taxon>Neoptera</taxon>
        <taxon>Endopterygota</taxon>
        <taxon>Lepidoptera</taxon>
        <taxon>Glossata</taxon>
        <taxon>Ditrysia</taxon>
        <taxon>Tineoidea</taxon>
        <taxon>Psychidae</taxon>
        <taxon>Oiketicinae</taxon>
        <taxon>Eumeta</taxon>
    </lineage>
</organism>
<protein>
    <submittedName>
        <fullName evidence="2">Uncharacterized protein</fullName>
    </submittedName>
</protein>
<feature type="compositionally biased region" description="Basic and acidic residues" evidence="1">
    <location>
        <begin position="172"/>
        <end position="183"/>
    </location>
</feature>
<evidence type="ECO:0000256" key="1">
    <source>
        <dbReference type="SAM" id="MobiDB-lite"/>
    </source>
</evidence>
<dbReference type="Proteomes" id="UP000299102">
    <property type="component" value="Unassembled WGS sequence"/>
</dbReference>
<gene>
    <name evidence="2" type="ORF">EVAR_13740_1</name>
</gene>
<reference evidence="2 3" key="1">
    <citation type="journal article" date="2019" name="Commun. Biol.">
        <title>The bagworm genome reveals a unique fibroin gene that provides high tensile strength.</title>
        <authorList>
            <person name="Kono N."/>
            <person name="Nakamura H."/>
            <person name="Ohtoshi R."/>
            <person name="Tomita M."/>
            <person name="Numata K."/>
            <person name="Arakawa K."/>
        </authorList>
    </citation>
    <scope>NUCLEOTIDE SEQUENCE [LARGE SCALE GENOMIC DNA]</scope>
</reference>
<evidence type="ECO:0000313" key="3">
    <source>
        <dbReference type="Proteomes" id="UP000299102"/>
    </source>
</evidence>
<name>A0A4C1UBE2_EUMVA</name>
<keyword evidence="3" id="KW-1185">Reference proteome</keyword>
<dbReference type="AlphaFoldDB" id="A0A4C1UBE2"/>
<accession>A0A4C1UBE2</accession>
<feature type="region of interest" description="Disordered" evidence="1">
    <location>
        <begin position="172"/>
        <end position="210"/>
    </location>
</feature>
<dbReference type="EMBL" id="BGZK01000153">
    <property type="protein sequence ID" value="GBP23783.1"/>
    <property type="molecule type" value="Genomic_DNA"/>
</dbReference>